<dbReference type="Proteomes" id="UP001500212">
    <property type="component" value="Unassembled WGS sequence"/>
</dbReference>
<reference evidence="3" key="1">
    <citation type="journal article" date="2019" name="Int. J. Syst. Evol. Microbiol.">
        <title>The Global Catalogue of Microorganisms (GCM) 10K type strain sequencing project: providing services to taxonomists for standard genome sequencing and annotation.</title>
        <authorList>
            <consortium name="The Broad Institute Genomics Platform"/>
            <consortium name="The Broad Institute Genome Sequencing Center for Infectious Disease"/>
            <person name="Wu L."/>
            <person name="Ma J."/>
        </authorList>
    </citation>
    <scope>NUCLEOTIDE SEQUENCE [LARGE SCALE GENOMIC DNA]</scope>
    <source>
        <strain evidence="3">JCM 17938</strain>
    </source>
</reference>
<keyword evidence="1" id="KW-0812">Transmembrane</keyword>
<dbReference type="EMBL" id="BAABHJ010000012">
    <property type="protein sequence ID" value="GAA4610251.1"/>
    <property type="molecule type" value="Genomic_DNA"/>
</dbReference>
<keyword evidence="1" id="KW-1133">Transmembrane helix</keyword>
<feature type="transmembrane region" description="Helical" evidence="1">
    <location>
        <begin position="101"/>
        <end position="119"/>
    </location>
</feature>
<feature type="transmembrane region" description="Helical" evidence="1">
    <location>
        <begin position="76"/>
        <end position="94"/>
    </location>
</feature>
<evidence type="ECO:0008006" key="4">
    <source>
        <dbReference type="Google" id="ProtNLM"/>
    </source>
</evidence>
<keyword evidence="1" id="KW-0472">Membrane</keyword>
<organism evidence="2 3">
    <name type="scientific">Actinoallomurus liliacearum</name>
    <dbReference type="NCBI Taxonomy" id="1080073"/>
    <lineage>
        <taxon>Bacteria</taxon>
        <taxon>Bacillati</taxon>
        <taxon>Actinomycetota</taxon>
        <taxon>Actinomycetes</taxon>
        <taxon>Streptosporangiales</taxon>
        <taxon>Thermomonosporaceae</taxon>
        <taxon>Actinoallomurus</taxon>
    </lineage>
</organism>
<protein>
    <recommendedName>
        <fullName evidence="4">Integral membrane protein</fullName>
    </recommendedName>
</protein>
<accession>A0ABP8TQ87</accession>
<proteinExistence type="predicted"/>
<name>A0ABP8TQ87_9ACTN</name>
<evidence type="ECO:0000313" key="2">
    <source>
        <dbReference type="EMBL" id="GAA4610251.1"/>
    </source>
</evidence>
<comment type="caution">
    <text evidence="2">The sequence shown here is derived from an EMBL/GenBank/DDBJ whole genome shotgun (WGS) entry which is preliminary data.</text>
</comment>
<sequence length="129" mass="13265">MFLGVSTRPATLSAAAVVEALEGVAVLAVGLYVGIEAVIGRPHDLASAVALAFMAVLGGAGIIAVGWGLWQVRRWGRAPALLTQIFTLIIAVSMFQSHRQILGVVLVVVAVVGAAALLSPPTTRALIDE</sequence>
<feature type="transmembrane region" description="Helical" evidence="1">
    <location>
        <begin position="45"/>
        <end position="70"/>
    </location>
</feature>
<feature type="transmembrane region" description="Helical" evidence="1">
    <location>
        <begin position="12"/>
        <end position="33"/>
    </location>
</feature>
<gene>
    <name evidence="2" type="ORF">GCM10023195_41920</name>
</gene>
<keyword evidence="3" id="KW-1185">Reference proteome</keyword>
<evidence type="ECO:0000313" key="3">
    <source>
        <dbReference type="Proteomes" id="UP001500212"/>
    </source>
</evidence>
<evidence type="ECO:0000256" key="1">
    <source>
        <dbReference type="SAM" id="Phobius"/>
    </source>
</evidence>